<dbReference type="Pfam" id="PF17188">
    <property type="entry name" value="MucB_RseB_C"/>
    <property type="match status" value="1"/>
</dbReference>
<evidence type="ECO:0000256" key="2">
    <source>
        <dbReference type="ARBA" id="ARBA00008150"/>
    </source>
</evidence>
<keyword evidence="3 5" id="KW-0732">Signal</keyword>
<organism evidence="8 9">
    <name type="scientific">Solimicrobium silvestre</name>
    <dbReference type="NCBI Taxonomy" id="2099400"/>
    <lineage>
        <taxon>Bacteria</taxon>
        <taxon>Pseudomonadati</taxon>
        <taxon>Pseudomonadota</taxon>
        <taxon>Betaproteobacteria</taxon>
        <taxon>Burkholderiales</taxon>
        <taxon>Oxalobacteraceae</taxon>
        <taxon>Solimicrobium</taxon>
    </lineage>
</organism>
<dbReference type="InterPro" id="IPR005588">
    <property type="entry name" value="MucB_RseB"/>
</dbReference>
<dbReference type="Proteomes" id="UP000237839">
    <property type="component" value="Unassembled WGS sequence"/>
</dbReference>
<gene>
    <name evidence="8" type="ORF">S2091_3136</name>
</gene>
<comment type="subcellular location">
    <subcellularLocation>
        <location evidence="1">Periplasm</location>
    </subcellularLocation>
</comment>
<protein>
    <submittedName>
        <fullName evidence="8">Negative regulator of sigma E activity</fullName>
    </submittedName>
</protein>
<evidence type="ECO:0000256" key="5">
    <source>
        <dbReference type="SAM" id="SignalP"/>
    </source>
</evidence>
<dbReference type="InterPro" id="IPR033436">
    <property type="entry name" value="MucB/RseB_C"/>
</dbReference>
<reference evidence="8 9" key="1">
    <citation type="submission" date="2018-02" db="EMBL/GenBank/DDBJ databases">
        <title>Solimicrobium silvestre gen. nov., sp. nov., isolated from alpine forest soil.</title>
        <authorList>
            <person name="Margesin R."/>
            <person name="Albuquerque L."/>
            <person name="Zhang D.-C."/>
            <person name="Froufe H.J.C."/>
            <person name="Severino R."/>
            <person name="Roxo I."/>
            <person name="Egas C."/>
            <person name="Da Costa M.S."/>
        </authorList>
    </citation>
    <scope>NUCLEOTIDE SEQUENCE [LARGE SCALE GENOMIC DNA]</scope>
    <source>
        <strain evidence="8 9">S20-91</strain>
    </source>
</reference>
<dbReference type="PIRSF" id="PIRSF005427">
    <property type="entry name" value="RseB"/>
    <property type="match status" value="1"/>
</dbReference>
<dbReference type="InterPro" id="IPR038484">
    <property type="entry name" value="MucB/RseB_C_sf"/>
</dbReference>
<dbReference type="AlphaFoldDB" id="A0A2S9GWX6"/>
<name>A0A2S9GWX6_9BURK</name>
<accession>A0A2S9GWX6</accession>
<dbReference type="OrthoDB" id="7067274at2"/>
<dbReference type="CDD" id="cd16327">
    <property type="entry name" value="RseB"/>
    <property type="match status" value="1"/>
</dbReference>
<comment type="caution">
    <text evidence="8">The sequence shown here is derived from an EMBL/GenBank/DDBJ whole genome shotgun (WGS) entry which is preliminary data.</text>
</comment>
<sequence>MRTLFLSCILLVTGVPAFADDSVEAQAILQKIQTAAQKTNFAGTFVFQQDNELLSSRITHRFEAGDEQEKIEKLDGRPREYIRHNEDILSYLPDTKTLRPETRQAQDMFPAVLAFNGANLGEHYLFKLAEVARVAGIDCRMVVVEPKDLLRYGYRFCAAIPSNLMLQAQTIGLNNKVLEQIAFSNLTIGSIDENSLKTSYTATSDWKTVRGSVAVSTASGWAVKSLPAGFKKIREVRRLINHHFDGSSIKKSTDLHEVLQLVFSDGLATISVFIEPMNGDHRVGVTQEGATLISGHQQGNFWLTIVGEVPLATIKLISDSIEYKLK</sequence>
<comment type="similarity">
    <text evidence="2">Belongs to the RseB family.</text>
</comment>
<feature type="signal peptide" evidence="5">
    <location>
        <begin position="1"/>
        <end position="19"/>
    </location>
</feature>
<dbReference type="RefSeq" id="WP_105532878.1">
    <property type="nucleotide sequence ID" value="NZ_PUGF01000015.1"/>
</dbReference>
<evidence type="ECO:0000313" key="8">
    <source>
        <dbReference type="EMBL" id="PRC92220.1"/>
    </source>
</evidence>
<evidence type="ECO:0000259" key="6">
    <source>
        <dbReference type="Pfam" id="PF03888"/>
    </source>
</evidence>
<dbReference type="Pfam" id="PF03888">
    <property type="entry name" value="MucB_RseB"/>
    <property type="match status" value="1"/>
</dbReference>
<dbReference type="InterPro" id="IPR033434">
    <property type="entry name" value="MucB/RseB_N"/>
</dbReference>
<evidence type="ECO:0000256" key="1">
    <source>
        <dbReference type="ARBA" id="ARBA00004418"/>
    </source>
</evidence>
<feature type="domain" description="MucB/RseB N-terminal" evidence="6">
    <location>
        <begin position="24"/>
        <end position="197"/>
    </location>
</feature>
<dbReference type="GO" id="GO:0042597">
    <property type="term" value="C:periplasmic space"/>
    <property type="evidence" value="ECO:0007669"/>
    <property type="project" value="UniProtKB-SubCell"/>
</dbReference>
<keyword evidence="9" id="KW-1185">Reference proteome</keyword>
<evidence type="ECO:0000256" key="3">
    <source>
        <dbReference type="ARBA" id="ARBA00022729"/>
    </source>
</evidence>
<dbReference type="Gene3D" id="2.50.20.10">
    <property type="entry name" value="Lipoprotein localisation LolA/LolB/LppX"/>
    <property type="match status" value="1"/>
</dbReference>
<evidence type="ECO:0000259" key="7">
    <source>
        <dbReference type="Pfam" id="PF17188"/>
    </source>
</evidence>
<dbReference type="PANTHER" id="PTHR38782">
    <property type="match status" value="1"/>
</dbReference>
<feature type="chain" id="PRO_5015647437" evidence="5">
    <location>
        <begin position="20"/>
        <end position="326"/>
    </location>
</feature>
<dbReference type="PANTHER" id="PTHR38782:SF1">
    <property type="entry name" value="SIGMA-E FACTOR REGULATORY PROTEIN RSEB"/>
    <property type="match status" value="1"/>
</dbReference>
<dbReference type="EMBL" id="PUGF01000015">
    <property type="protein sequence ID" value="PRC92220.1"/>
    <property type="molecule type" value="Genomic_DNA"/>
</dbReference>
<dbReference type="Gene3D" id="3.30.200.100">
    <property type="entry name" value="MucB/RseB, C-terminal domain"/>
    <property type="match status" value="1"/>
</dbReference>
<feature type="domain" description="MucB/RseB C-terminal" evidence="7">
    <location>
        <begin position="217"/>
        <end position="322"/>
    </location>
</feature>
<proteinExistence type="inferred from homology"/>
<keyword evidence="4" id="KW-0574">Periplasm</keyword>
<evidence type="ECO:0000313" key="9">
    <source>
        <dbReference type="Proteomes" id="UP000237839"/>
    </source>
</evidence>
<evidence type="ECO:0000256" key="4">
    <source>
        <dbReference type="ARBA" id="ARBA00022764"/>
    </source>
</evidence>